<protein>
    <submittedName>
        <fullName evidence="2">Uncharacterized protein</fullName>
    </submittedName>
</protein>
<comment type="caution">
    <text evidence="2">The sequence shown here is derived from an EMBL/GenBank/DDBJ whole genome shotgun (WGS) entry which is preliminary data.</text>
</comment>
<proteinExistence type="predicted"/>
<feature type="region of interest" description="Disordered" evidence="1">
    <location>
        <begin position="62"/>
        <end position="90"/>
    </location>
</feature>
<dbReference type="AlphaFoldDB" id="A0AAD4H1Z0"/>
<keyword evidence="3" id="KW-1185">Reference proteome</keyword>
<organism evidence="2 3">
    <name type="scientific">Linnemannia exigua</name>
    <dbReference type="NCBI Taxonomy" id="604196"/>
    <lineage>
        <taxon>Eukaryota</taxon>
        <taxon>Fungi</taxon>
        <taxon>Fungi incertae sedis</taxon>
        <taxon>Mucoromycota</taxon>
        <taxon>Mortierellomycotina</taxon>
        <taxon>Mortierellomycetes</taxon>
        <taxon>Mortierellales</taxon>
        <taxon>Mortierellaceae</taxon>
        <taxon>Linnemannia</taxon>
    </lineage>
</organism>
<feature type="non-terminal residue" evidence="2">
    <location>
        <position position="353"/>
    </location>
</feature>
<sequence>MNNGAAIVYINMQEPCSKKLPPLRSAALAMVKTDEFNTANLSDDTVLVAKAKVNHALRKRNRQGYHHKHHRHQGHHGHGQQRHAAKKHRHDHHKHRHNQHCHNHDKNKHPYKDLCVAVGDFCGNKLYGCDFVATTQYRCDAIGERPRPIVEDSASCGGTNSCLCPVSPTGLICGSDLPEKCKAYKNSVYDCSGGTGTTPKISGHCEPGVVCRKDHASKDATCGPITCECYGDREVCSESFPAECGYDKNMIYRCTKSGKPMKVTECQASKVCISHSDGATCQPDECECQKDGPVCGGAFPPKCKLQIDALYKCTKGGEPVLESQCAYPDGCSSSAGPSTDKCMDGCTCRTSGT</sequence>
<name>A0AAD4H1Z0_9FUNG</name>
<dbReference type="Proteomes" id="UP001194580">
    <property type="component" value="Unassembled WGS sequence"/>
</dbReference>
<evidence type="ECO:0000256" key="1">
    <source>
        <dbReference type="SAM" id="MobiDB-lite"/>
    </source>
</evidence>
<gene>
    <name evidence="2" type="ORF">BGZ95_004722</name>
</gene>
<accession>A0AAD4H1Z0</accession>
<dbReference type="EMBL" id="JAAAIL010002207">
    <property type="protein sequence ID" value="KAG0259300.1"/>
    <property type="molecule type" value="Genomic_DNA"/>
</dbReference>
<reference evidence="2" key="1">
    <citation type="journal article" date="2020" name="Fungal Divers.">
        <title>Resolving the Mortierellaceae phylogeny through synthesis of multi-gene phylogenetics and phylogenomics.</title>
        <authorList>
            <person name="Vandepol N."/>
            <person name="Liber J."/>
            <person name="Desiro A."/>
            <person name="Na H."/>
            <person name="Kennedy M."/>
            <person name="Barry K."/>
            <person name="Grigoriev I.V."/>
            <person name="Miller A.N."/>
            <person name="O'Donnell K."/>
            <person name="Stajich J.E."/>
            <person name="Bonito G."/>
        </authorList>
    </citation>
    <scope>NUCLEOTIDE SEQUENCE</scope>
    <source>
        <strain evidence="2">NRRL 28262</strain>
    </source>
</reference>
<evidence type="ECO:0000313" key="3">
    <source>
        <dbReference type="Proteomes" id="UP001194580"/>
    </source>
</evidence>
<evidence type="ECO:0000313" key="2">
    <source>
        <dbReference type="EMBL" id="KAG0259300.1"/>
    </source>
</evidence>